<sequence>GRCPYALTRTLTALLRVCARLMRCAACAGHVLRLLRVLFLLPYKLFLQHADEISCGLYELVKTSAQNVHSTEEWNIVFSLLCAAGAGAWPKDAATTTIGTASSRSEGSEDESDKRPTSVSSESELSHSPQTQGWILVKNEGGAASESTELDMEQVSLR</sequence>
<organism evidence="2">
    <name type="scientific">Pectinophora gossypiella</name>
    <name type="common">Cotton pink bollworm</name>
    <name type="synonym">Depressaria gossypiella</name>
    <dbReference type="NCBI Taxonomy" id="13191"/>
    <lineage>
        <taxon>Eukaryota</taxon>
        <taxon>Metazoa</taxon>
        <taxon>Ecdysozoa</taxon>
        <taxon>Arthropoda</taxon>
        <taxon>Hexapoda</taxon>
        <taxon>Insecta</taxon>
        <taxon>Pterygota</taxon>
        <taxon>Neoptera</taxon>
        <taxon>Endopterygota</taxon>
        <taxon>Lepidoptera</taxon>
        <taxon>Glossata</taxon>
        <taxon>Ditrysia</taxon>
        <taxon>Gelechioidea</taxon>
        <taxon>Gelechiidae</taxon>
        <taxon>Apatetrinae</taxon>
        <taxon>Pectinophora</taxon>
    </lineage>
</organism>
<gene>
    <name evidence="2" type="ORF">g.18866</name>
</gene>
<dbReference type="OrthoDB" id="10258608at2759"/>
<evidence type="ECO:0000256" key="1">
    <source>
        <dbReference type="SAM" id="MobiDB-lite"/>
    </source>
</evidence>
<feature type="compositionally biased region" description="Low complexity" evidence="1">
    <location>
        <begin position="118"/>
        <end position="128"/>
    </location>
</feature>
<evidence type="ECO:0000313" key="2">
    <source>
        <dbReference type="EMBL" id="JAT84682.1"/>
    </source>
</evidence>
<dbReference type="EMBL" id="GDQN01006372">
    <property type="protein sequence ID" value="JAT84682.1"/>
    <property type="molecule type" value="Transcribed_RNA"/>
</dbReference>
<accession>A0A1E1WCF8</accession>
<protein>
    <submittedName>
        <fullName evidence="2">Uncharacterized protein</fullName>
    </submittedName>
</protein>
<proteinExistence type="predicted"/>
<name>A0A1E1WCF8_PECGO</name>
<feature type="non-terminal residue" evidence="2">
    <location>
        <position position="1"/>
    </location>
</feature>
<feature type="region of interest" description="Disordered" evidence="1">
    <location>
        <begin position="95"/>
        <end position="158"/>
    </location>
</feature>
<reference evidence="2" key="1">
    <citation type="submission" date="2015-09" db="EMBL/GenBank/DDBJ databases">
        <title>De novo assembly of Pectinophora gossypiella (Pink Bollworm) gut transcriptome.</title>
        <authorList>
            <person name="Tassone E.E."/>
        </authorList>
    </citation>
    <scope>NUCLEOTIDE SEQUENCE</scope>
</reference>
<dbReference type="AlphaFoldDB" id="A0A1E1WCF8"/>
<feature type="non-terminal residue" evidence="2">
    <location>
        <position position="158"/>
    </location>
</feature>